<organism evidence="2 3">
    <name type="scientific">Oryzias sinensis</name>
    <name type="common">Chinese medaka</name>
    <dbReference type="NCBI Taxonomy" id="183150"/>
    <lineage>
        <taxon>Eukaryota</taxon>
        <taxon>Metazoa</taxon>
        <taxon>Chordata</taxon>
        <taxon>Craniata</taxon>
        <taxon>Vertebrata</taxon>
        <taxon>Euteleostomi</taxon>
        <taxon>Actinopterygii</taxon>
        <taxon>Neopterygii</taxon>
        <taxon>Teleostei</taxon>
        <taxon>Neoteleostei</taxon>
        <taxon>Acanthomorphata</taxon>
        <taxon>Ovalentaria</taxon>
        <taxon>Atherinomorphae</taxon>
        <taxon>Beloniformes</taxon>
        <taxon>Adrianichthyidae</taxon>
        <taxon>Oryziinae</taxon>
        <taxon>Oryzias</taxon>
    </lineage>
</organism>
<protein>
    <submittedName>
        <fullName evidence="2">Uncharacterized protein</fullName>
    </submittedName>
</protein>
<reference evidence="2" key="2">
    <citation type="submission" date="2025-09" db="UniProtKB">
        <authorList>
            <consortium name="Ensembl"/>
        </authorList>
    </citation>
    <scope>IDENTIFICATION</scope>
</reference>
<dbReference type="AlphaFoldDB" id="A0A8C7Z3Y7"/>
<dbReference type="Proteomes" id="UP000694383">
    <property type="component" value="Unplaced"/>
</dbReference>
<feature type="region of interest" description="Disordered" evidence="1">
    <location>
        <begin position="64"/>
        <end position="83"/>
    </location>
</feature>
<reference evidence="2" key="1">
    <citation type="submission" date="2025-08" db="UniProtKB">
        <authorList>
            <consortium name="Ensembl"/>
        </authorList>
    </citation>
    <scope>IDENTIFICATION</scope>
</reference>
<name>A0A8C7Z3Y7_9TELE</name>
<evidence type="ECO:0000313" key="2">
    <source>
        <dbReference type="Ensembl" id="ENSOSIP00000036216.1"/>
    </source>
</evidence>
<dbReference type="Ensembl" id="ENSOSIT00000038175.1">
    <property type="protein sequence ID" value="ENSOSIP00000036216.1"/>
    <property type="gene ID" value="ENSOSIG00000018003.1"/>
</dbReference>
<proteinExistence type="predicted"/>
<keyword evidence="3" id="KW-1185">Reference proteome</keyword>
<accession>A0A8C7Z3Y7</accession>
<evidence type="ECO:0000256" key="1">
    <source>
        <dbReference type="SAM" id="MobiDB-lite"/>
    </source>
</evidence>
<sequence>VTFPVVVLLSHVLQPGQTEVRRRLVTLCYPGRKEVEGSHFHSFFTYLFLHFLKVKLRFKSPRGHSAELPARHSPGDYNLNPNI</sequence>
<evidence type="ECO:0000313" key="3">
    <source>
        <dbReference type="Proteomes" id="UP000694383"/>
    </source>
</evidence>
<dbReference type="GeneTree" id="ENSGT00940000182304"/>